<keyword evidence="3" id="KW-1185">Reference proteome</keyword>
<evidence type="ECO:0000313" key="2">
    <source>
        <dbReference type="EMBL" id="QNN69829.1"/>
    </source>
</evidence>
<reference evidence="2 3" key="1">
    <citation type="submission" date="2020-08" db="EMBL/GenBank/DDBJ databases">
        <title>Genome sequence of Thermomonas carbonis KCTC 42013T.</title>
        <authorList>
            <person name="Hyun D.-W."/>
            <person name="Bae J.-W."/>
        </authorList>
    </citation>
    <scope>NUCLEOTIDE SEQUENCE [LARGE SCALE GENOMIC DNA]</scope>
    <source>
        <strain evidence="2 3">KCTC 42013</strain>
    </source>
</reference>
<proteinExistence type="predicted"/>
<evidence type="ECO:0000256" key="1">
    <source>
        <dbReference type="SAM" id="SignalP"/>
    </source>
</evidence>
<dbReference type="Proteomes" id="UP000515804">
    <property type="component" value="Chromosome"/>
</dbReference>
<feature type="chain" id="PRO_5028996043" description="Lipoprotein" evidence="1">
    <location>
        <begin position="28"/>
        <end position="214"/>
    </location>
</feature>
<name>A0A7G9SPQ4_9GAMM</name>
<gene>
    <name evidence="2" type="ORF">H9L16_14450</name>
</gene>
<dbReference type="KEGG" id="tcn:H9L16_14450"/>
<evidence type="ECO:0000313" key="3">
    <source>
        <dbReference type="Proteomes" id="UP000515804"/>
    </source>
</evidence>
<keyword evidence="1" id="KW-0732">Signal</keyword>
<sequence>MTMHRTACLALLTLLLCLGGCSTTVFESLPTGSTTDCDPAWPGRWEPVGTADDPMKPRGVVEIAADCRSATTKGETKPVHLTLIDTGAGQYLQLHNDSGKPDCVGDGNAHCGAALLRYERDGDSMRLYDADHAWIAAAIKAKKIEGTSTRPDTKGLKTKEPTYNNFIAGDGKRIAKLLRQHPQLFVREPLMILRRVPAEDATAVDATPAPAQEP</sequence>
<accession>A0A7G9SPQ4</accession>
<organism evidence="2 3">
    <name type="scientific">Thermomonas carbonis</name>
    <dbReference type="NCBI Taxonomy" id="1463158"/>
    <lineage>
        <taxon>Bacteria</taxon>
        <taxon>Pseudomonadati</taxon>
        <taxon>Pseudomonadota</taxon>
        <taxon>Gammaproteobacteria</taxon>
        <taxon>Lysobacterales</taxon>
        <taxon>Lysobacteraceae</taxon>
        <taxon>Thermomonas</taxon>
    </lineage>
</organism>
<evidence type="ECO:0008006" key="4">
    <source>
        <dbReference type="Google" id="ProtNLM"/>
    </source>
</evidence>
<dbReference type="EMBL" id="CP060719">
    <property type="protein sequence ID" value="QNN69829.1"/>
    <property type="molecule type" value="Genomic_DNA"/>
</dbReference>
<dbReference type="AlphaFoldDB" id="A0A7G9SPQ4"/>
<feature type="signal peptide" evidence="1">
    <location>
        <begin position="1"/>
        <end position="27"/>
    </location>
</feature>
<dbReference type="RefSeq" id="WP_187552346.1">
    <property type="nucleotide sequence ID" value="NZ_BMZL01000001.1"/>
</dbReference>
<protein>
    <recommendedName>
        <fullName evidence="4">Lipoprotein</fullName>
    </recommendedName>
</protein>